<dbReference type="Proteomes" id="UP000501452">
    <property type="component" value="Chromosome"/>
</dbReference>
<keyword evidence="3" id="KW-0804">Transcription</keyword>
<evidence type="ECO:0000256" key="3">
    <source>
        <dbReference type="ARBA" id="ARBA00023163"/>
    </source>
</evidence>
<evidence type="ECO:0000259" key="4">
    <source>
        <dbReference type="PROSITE" id="PS50943"/>
    </source>
</evidence>
<dbReference type="GO" id="GO:0003700">
    <property type="term" value="F:DNA-binding transcription factor activity"/>
    <property type="evidence" value="ECO:0007669"/>
    <property type="project" value="TreeGrafter"/>
</dbReference>
<keyword evidence="6" id="KW-1185">Reference proteome</keyword>
<keyword evidence="1" id="KW-0805">Transcription regulation</keyword>
<dbReference type="InterPro" id="IPR050807">
    <property type="entry name" value="TransReg_Diox_bact_type"/>
</dbReference>
<evidence type="ECO:0000256" key="1">
    <source>
        <dbReference type="ARBA" id="ARBA00023015"/>
    </source>
</evidence>
<dbReference type="GO" id="GO:0003677">
    <property type="term" value="F:DNA binding"/>
    <property type="evidence" value="ECO:0007669"/>
    <property type="project" value="UniProtKB-KW"/>
</dbReference>
<dbReference type="InterPro" id="IPR010982">
    <property type="entry name" value="Lambda_DNA-bd_dom_sf"/>
</dbReference>
<feature type="domain" description="HTH cro/C1-type" evidence="4">
    <location>
        <begin position="14"/>
        <end position="68"/>
    </location>
</feature>
<protein>
    <submittedName>
        <fullName evidence="5">Helix-turn-helix domain-containing protein</fullName>
    </submittedName>
</protein>
<dbReference type="InterPro" id="IPR001387">
    <property type="entry name" value="Cro/C1-type_HTH"/>
</dbReference>
<evidence type="ECO:0000256" key="2">
    <source>
        <dbReference type="ARBA" id="ARBA00023125"/>
    </source>
</evidence>
<dbReference type="Gene3D" id="1.10.260.40">
    <property type="entry name" value="lambda repressor-like DNA-binding domains"/>
    <property type="match status" value="1"/>
</dbReference>
<name>A0A6G8Q8K4_9ACTN</name>
<evidence type="ECO:0000313" key="6">
    <source>
        <dbReference type="Proteomes" id="UP000501452"/>
    </source>
</evidence>
<dbReference type="AlphaFoldDB" id="A0A6G8Q8K4"/>
<sequence length="85" mass="9553">MAGEDLTREFGTLVRKLRLEKDLSQEGLAELCGLHRNYIGAIERAERTPSIVTADKLARALGTTLSEVFSELERNLDQGRDSWFS</sequence>
<accession>A0A6G8Q8K4</accession>
<reference evidence="5 6" key="1">
    <citation type="submission" date="2019-10" db="EMBL/GenBank/DDBJ databases">
        <title>Rubrobacter sp nov SCSIO 52090 isolated from a deep-sea sediment in the South China Sea.</title>
        <authorList>
            <person name="Chen R.W."/>
        </authorList>
    </citation>
    <scope>NUCLEOTIDE SEQUENCE [LARGE SCALE GENOMIC DNA]</scope>
    <source>
        <strain evidence="5 6">SCSIO 52909</strain>
    </source>
</reference>
<dbReference type="EMBL" id="CP045119">
    <property type="protein sequence ID" value="QIN82779.1"/>
    <property type="molecule type" value="Genomic_DNA"/>
</dbReference>
<proteinExistence type="predicted"/>
<dbReference type="KEGG" id="rub:GBA63_09050"/>
<dbReference type="CDD" id="cd00093">
    <property type="entry name" value="HTH_XRE"/>
    <property type="match status" value="1"/>
</dbReference>
<dbReference type="GO" id="GO:0005829">
    <property type="term" value="C:cytosol"/>
    <property type="evidence" value="ECO:0007669"/>
    <property type="project" value="TreeGrafter"/>
</dbReference>
<gene>
    <name evidence="5" type="ORF">GBA63_09050</name>
</gene>
<evidence type="ECO:0000313" key="5">
    <source>
        <dbReference type="EMBL" id="QIN82779.1"/>
    </source>
</evidence>
<dbReference type="PANTHER" id="PTHR46797:SF23">
    <property type="entry name" value="HTH-TYPE TRANSCRIPTIONAL REGULATOR SUTR"/>
    <property type="match status" value="1"/>
</dbReference>
<keyword evidence="2" id="KW-0238">DNA-binding</keyword>
<dbReference type="PANTHER" id="PTHR46797">
    <property type="entry name" value="HTH-TYPE TRANSCRIPTIONAL REGULATOR"/>
    <property type="match status" value="1"/>
</dbReference>
<dbReference type="PROSITE" id="PS50943">
    <property type="entry name" value="HTH_CROC1"/>
    <property type="match status" value="1"/>
</dbReference>
<organism evidence="5 6">
    <name type="scientific">Rubrobacter tropicus</name>
    <dbReference type="NCBI Taxonomy" id="2653851"/>
    <lineage>
        <taxon>Bacteria</taxon>
        <taxon>Bacillati</taxon>
        <taxon>Actinomycetota</taxon>
        <taxon>Rubrobacteria</taxon>
        <taxon>Rubrobacterales</taxon>
        <taxon>Rubrobacteraceae</taxon>
        <taxon>Rubrobacter</taxon>
    </lineage>
</organism>
<dbReference type="SUPFAM" id="SSF47413">
    <property type="entry name" value="lambda repressor-like DNA-binding domains"/>
    <property type="match status" value="1"/>
</dbReference>
<dbReference type="SMART" id="SM00530">
    <property type="entry name" value="HTH_XRE"/>
    <property type="match status" value="1"/>
</dbReference>
<dbReference type="Pfam" id="PF01381">
    <property type="entry name" value="HTH_3"/>
    <property type="match status" value="1"/>
</dbReference>